<name>A0ABD6ETR3_9BILA</name>
<keyword evidence="4" id="KW-0812">Transmembrane</keyword>
<dbReference type="SUPFAM" id="SSF81995">
    <property type="entry name" value="beta-sandwich domain of Sec23/24"/>
    <property type="match status" value="1"/>
</dbReference>
<dbReference type="SUPFAM" id="SSF53300">
    <property type="entry name" value="vWA-like"/>
    <property type="match status" value="1"/>
</dbReference>
<feature type="domain" description="Sec23/Sec24 beta-sandwich" evidence="7">
    <location>
        <begin position="195"/>
        <end position="279"/>
    </location>
</feature>
<gene>
    <name evidence="8" type="ORF">AB6A40_008273</name>
</gene>
<dbReference type="GO" id="GO:0012507">
    <property type="term" value="C:ER to Golgi transport vesicle membrane"/>
    <property type="evidence" value="ECO:0007669"/>
    <property type="project" value="UniProtKB-SubCell"/>
</dbReference>
<dbReference type="Pfam" id="PF04815">
    <property type="entry name" value="Sec23_helical"/>
    <property type="match status" value="1"/>
</dbReference>
<evidence type="ECO:0000313" key="9">
    <source>
        <dbReference type="Proteomes" id="UP001608902"/>
    </source>
</evidence>
<dbReference type="PANTHER" id="PTHR13803:SF39">
    <property type="entry name" value="SECRETORY 24AB, ISOFORM A"/>
    <property type="match status" value="1"/>
</dbReference>
<feature type="transmembrane region" description="Helical" evidence="4">
    <location>
        <begin position="7"/>
        <end position="25"/>
    </location>
</feature>
<dbReference type="InterPro" id="IPR012990">
    <property type="entry name" value="Beta-sandwich_Sec23_24"/>
</dbReference>
<evidence type="ECO:0000256" key="4">
    <source>
        <dbReference type="SAM" id="Phobius"/>
    </source>
</evidence>
<dbReference type="Gene3D" id="1.20.120.730">
    <property type="entry name" value="Sec23/Sec24 helical domain"/>
    <property type="match status" value="1"/>
</dbReference>
<accession>A0ABD6ETR3</accession>
<keyword evidence="9" id="KW-1185">Reference proteome</keyword>
<keyword evidence="4" id="KW-0472">Membrane</keyword>
<dbReference type="PANTHER" id="PTHR13803">
    <property type="entry name" value="SEC24-RELATED PROTEIN"/>
    <property type="match status" value="1"/>
</dbReference>
<dbReference type="Pfam" id="PF08033">
    <property type="entry name" value="Sec23_BS"/>
    <property type="match status" value="1"/>
</dbReference>
<reference evidence="8 9" key="1">
    <citation type="submission" date="2024-08" db="EMBL/GenBank/DDBJ databases">
        <title>Gnathostoma spinigerum genome.</title>
        <authorList>
            <person name="Gonzalez-Bertolin B."/>
            <person name="Monzon S."/>
            <person name="Zaballos A."/>
            <person name="Jimenez P."/>
            <person name="Dekumyoy P."/>
            <person name="Varona S."/>
            <person name="Cuesta I."/>
            <person name="Sumanam S."/>
            <person name="Adisakwattana P."/>
            <person name="Gasser R.B."/>
            <person name="Hernandez-Gonzalez A."/>
            <person name="Young N.D."/>
            <person name="Perteguer M.J."/>
        </authorList>
    </citation>
    <scope>NUCLEOTIDE SEQUENCE [LARGE SCALE GENOMIC DNA]</scope>
    <source>
        <strain evidence="8">AL3</strain>
        <tissue evidence="8">Liver</tissue>
    </source>
</reference>
<organism evidence="8 9">
    <name type="scientific">Gnathostoma spinigerum</name>
    <dbReference type="NCBI Taxonomy" id="75299"/>
    <lineage>
        <taxon>Eukaryota</taxon>
        <taxon>Metazoa</taxon>
        <taxon>Ecdysozoa</taxon>
        <taxon>Nematoda</taxon>
        <taxon>Chromadorea</taxon>
        <taxon>Rhabditida</taxon>
        <taxon>Spirurina</taxon>
        <taxon>Gnathostomatomorpha</taxon>
        <taxon>Gnathostomatoidea</taxon>
        <taxon>Gnathostomatidae</taxon>
        <taxon>Gnathostoma</taxon>
    </lineage>
</organism>
<dbReference type="InterPro" id="IPR006896">
    <property type="entry name" value="Sec23/24_trunk_dom"/>
</dbReference>
<dbReference type="Gene3D" id="3.40.50.410">
    <property type="entry name" value="von Willebrand factor, type A domain"/>
    <property type="match status" value="1"/>
</dbReference>
<dbReference type="Proteomes" id="UP001608902">
    <property type="component" value="Unassembled WGS sequence"/>
</dbReference>
<protein>
    <recommendedName>
        <fullName evidence="10">Sec24-like protein</fullName>
    </recommendedName>
</protein>
<comment type="caution">
    <text evidence="8">The sequence shown here is derived from an EMBL/GenBank/DDBJ whole genome shotgun (WGS) entry which is preliminary data.</text>
</comment>
<sequence>MYTIVGFSFIYAFTGLFLLVCDYFSEPFLPVPSGLLVNLKKHIEVLRAFIESIPSVFECCSSTASCLGAAVTIAKELISDIGGRITVFQTVLPTLGPGSLHSREDPNQRAAEEVSDLGPATDFYKGLALECTYRQIAIDLFLLSSSYSDLSSIAEMARTSGGCIYYYPGYHINREQIQVRRFQRQLSRYFTRKIGFEAVLRIRCSRGLSLSSFHGNFFVRSTDLMALPNANPDSALGVQLQMDENLGGLSTASFQAALLYTSSKGDRRIRIHTLCLPITRDLPTIFTHFDVIAAVSLLSKMAVQRCMDGATLRDCREAMINAAVDAFGAYNAAISSSGKGTTMLAPTAPLRLFPLYILGMLKHRAFASGRSIKLDTRVADLLQFRSAPLDVIICEILPKIYCLNHFIENEDCPAELALSFQHINKGGIYLMNSGSYLYIYVSSSADPTIIEQLFGVKSFSYIDEDKAFESIDTTLNERVTKFIKGMHVHRSQFAVIVIIREDSALRDEFIRRLIEDRTESTHSYIEFLHHVRQEMMR</sequence>
<proteinExistence type="predicted"/>
<dbReference type="Pfam" id="PF04811">
    <property type="entry name" value="Sec23_trunk"/>
    <property type="match status" value="1"/>
</dbReference>
<dbReference type="EMBL" id="JBGFUD010007464">
    <property type="protein sequence ID" value="MFH4981564.1"/>
    <property type="molecule type" value="Genomic_DNA"/>
</dbReference>
<dbReference type="SUPFAM" id="SSF81811">
    <property type="entry name" value="Helical domain of Sec23/24"/>
    <property type="match status" value="1"/>
</dbReference>
<dbReference type="SUPFAM" id="SSF82754">
    <property type="entry name" value="C-terminal, gelsolin-like domain of Sec23/24"/>
    <property type="match status" value="1"/>
</dbReference>
<dbReference type="InterPro" id="IPR050550">
    <property type="entry name" value="SEC23_SEC24_subfamily"/>
</dbReference>
<feature type="domain" description="Sec23/Sec24 helical" evidence="6">
    <location>
        <begin position="290"/>
        <end position="392"/>
    </location>
</feature>
<dbReference type="AlphaFoldDB" id="A0ABD6ETR3"/>
<feature type="domain" description="Sec23/Sec24 trunk" evidence="5">
    <location>
        <begin position="23"/>
        <end position="190"/>
    </location>
</feature>
<dbReference type="InterPro" id="IPR006900">
    <property type="entry name" value="Sec23/24_helical_dom"/>
</dbReference>
<dbReference type="InterPro" id="IPR036175">
    <property type="entry name" value="Sec23/24_helical_dom_sf"/>
</dbReference>
<evidence type="ECO:0000256" key="1">
    <source>
        <dbReference type="ARBA" id="ARBA00004299"/>
    </source>
</evidence>
<evidence type="ECO:0000259" key="5">
    <source>
        <dbReference type="Pfam" id="PF04811"/>
    </source>
</evidence>
<evidence type="ECO:0000259" key="7">
    <source>
        <dbReference type="Pfam" id="PF08033"/>
    </source>
</evidence>
<keyword evidence="4" id="KW-1133">Transmembrane helix</keyword>
<dbReference type="GO" id="GO:0005789">
    <property type="term" value="C:endoplasmic reticulum membrane"/>
    <property type="evidence" value="ECO:0007669"/>
    <property type="project" value="UniProtKB-SubCell"/>
</dbReference>
<evidence type="ECO:0000256" key="2">
    <source>
        <dbReference type="ARBA" id="ARBA00004397"/>
    </source>
</evidence>
<evidence type="ECO:0008006" key="10">
    <source>
        <dbReference type="Google" id="ProtNLM"/>
    </source>
</evidence>
<comment type="subcellular location">
    <subcellularLocation>
        <location evidence="1">Cytoplasmic vesicle</location>
        <location evidence="1">COPII-coated vesicle membrane</location>
        <topology evidence="1">Peripheral membrane protein</topology>
        <orientation evidence="1">Cytoplasmic side</orientation>
    </subcellularLocation>
    <subcellularLocation>
        <location evidence="2">Endoplasmic reticulum membrane</location>
        <topology evidence="2">Peripheral membrane protein</topology>
        <orientation evidence="2">Cytoplasmic side</orientation>
    </subcellularLocation>
</comment>
<dbReference type="InterPro" id="IPR036180">
    <property type="entry name" value="Gelsolin-like_dom_sf"/>
</dbReference>
<keyword evidence="3" id="KW-0968">Cytoplasmic vesicle</keyword>
<evidence type="ECO:0000259" key="6">
    <source>
        <dbReference type="Pfam" id="PF04815"/>
    </source>
</evidence>
<evidence type="ECO:0000313" key="8">
    <source>
        <dbReference type="EMBL" id="MFH4981564.1"/>
    </source>
</evidence>
<dbReference type="InterPro" id="IPR036465">
    <property type="entry name" value="vWFA_dom_sf"/>
</dbReference>
<evidence type="ECO:0000256" key="3">
    <source>
        <dbReference type="ARBA" id="ARBA00023329"/>
    </source>
</evidence>